<dbReference type="GO" id="GO:0005576">
    <property type="term" value="C:extracellular region"/>
    <property type="evidence" value="ECO:0007669"/>
    <property type="project" value="InterPro"/>
</dbReference>
<dbReference type="AlphaFoldDB" id="A0A443SMS8"/>
<evidence type="ECO:0000313" key="3">
    <source>
        <dbReference type="Proteomes" id="UP000288716"/>
    </source>
</evidence>
<dbReference type="PROSITE" id="PS50940">
    <property type="entry name" value="CHIT_BIND_II"/>
    <property type="match status" value="1"/>
</dbReference>
<reference evidence="2 3" key="1">
    <citation type="journal article" date="2018" name="Gigascience">
        <title>Genomes of trombidid mites reveal novel predicted allergens and laterally-transferred genes associated with secondary metabolism.</title>
        <authorList>
            <person name="Dong X."/>
            <person name="Chaisiri K."/>
            <person name="Xia D."/>
            <person name="Armstrong S.D."/>
            <person name="Fang Y."/>
            <person name="Donnelly M.J."/>
            <person name="Kadowaki T."/>
            <person name="McGarry J.W."/>
            <person name="Darby A.C."/>
            <person name="Makepeace B.L."/>
        </authorList>
    </citation>
    <scope>NUCLEOTIDE SEQUENCE [LARGE SCALE GENOMIC DNA]</scope>
    <source>
        <strain evidence="2">UoL-UT</strain>
    </source>
</reference>
<dbReference type="Proteomes" id="UP000288716">
    <property type="component" value="Unassembled WGS sequence"/>
</dbReference>
<evidence type="ECO:0000313" key="2">
    <source>
        <dbReference type="EMBL" id="RWS28805.1"/>
    </source>
</evidence>
<keyword evidence="3" id="KW-1185">Reference proteome</keyword>
<dbReference type="InterPro" id="IPR036508">
    <property type="entry name" value="Chitin-bd_dom_sf"/>
</dbReference>
<dbReference type="Pfam" id="PF01607">
    <property type="entry name" value="CBM_14"/>
    <property type="match status" value="1"/>
</dbReference>
<dbReference type="VEuPathDB" id="VectorBase:LDEU003235"/>
<dbReference type="Gene3D" id="2.170.140.10">
    <property type="entry name" value="Chitin binding domain"/>
    <property type="match status" value="1"/>
</dbReference>
<dbReference type="InterPro" id="IPR002557">
    <property type="entry name" value="Chitin-bd_dom"/>
</dbReference>
<gene>
    <name evidence="2" type="ORF">B4U80_13673</name>
</gene>
<proteinExistence type="predicted"/>
<evidence type="ECO:0000259" key="1">
    <source>
        <dbReference type="PROSITE" id="PS50940"/>
    </source>
</evidence>
<dbReference type="SUPFAM" id="SSF57625">
    <property type="entry name" value="Invertebrate chitin-binding proteins"/>
    <property type="match status" value="1"/>
</dbReference>
<organism evidence="2 3">
    <name type="scientific">Leptotrombidium deliense</name>
    <dbReference type="NCBI Taxonomy" id="299467"/>
    <lineage>
        <taxon>Eukaryota</taxon>
        <taxon>Metazoa</taxon>
        <taxon>Ecdysozoa</taxon>
        <taxon>Arthropoda</taxon>
        <taxon>Chelicerata</taxon>
        <taxon>Arachnida</taxon>
        <taxon>Acari</taxon>
        <taxon>Acariformes</taxon>
        <taxon>Trombidiformes</taxon>
        <taxon>Prostigmata</taxon>
        <taxon>Anystina</taxon>
        <taxon>Parasitengona</taxon>
        <taxon>Trombiculoidea</taxon>
        <taxon>Trombiculidae</taxon>
        <taxon>Leptotrombidium</taxon>
    </lineage>
</organism>
<protein>
    <recommendedName>
        <fullName evidence="1">Chitin-binding type-2 domain-containing protein</fullName>
    </recommendedName>
</protein>
<feature type="domain" description="Chitin-binding type-2" evidence="1">
    <location>
        <begin position="41"/>
        <end position="99"/>
    </location>
</feature>
<dbReference type="SMART" id="SM00494">
    <property type="entry name" value="ChtBD2"/>
    <property type="match status" value="1"/>
</dbReference>
<comment type="caution">
    <text evidence="2">The sequence shown here is derived from an EMBL/GenBank/DDBJ whole genome shotgun (WGS) entry which is preliminary data.</text>
</comment>
<dbReference type="GO" id="GO:0008061">
    <property type="term" value="F:chitin binding"/>
    <property type="evidence" value="ECO:0007669"/>
    <property type="project" value="InterPro"/>
</dbReference>
<name>A0A443SMS8_9ACAR</name>
<dbReference type="EMBL" id="NCKV01001208">
    <property type="protein sequence ID" value="RWS28805.1"/>
    <property type="molecule type" value="Genomic_DNA"/>
</dbReference>
<accession>A0A443SMS8</accession>
<sequence>MYINHVVYSFYCNDYIPCYAFPHPFFTSPNVVVFNGPLFQFNYCYGQSDGTAYSDSLRNCRTYFRCRFGRSYEVKCPPNSIFDYRVGHCLHISYARCFYRIDSVLFTRQKY</sequence>